<dbReference type="AlphaFoldDB" id="A0AAV6XG23"/>
<name>A0AAV6XG23_9LAMI</name>
<gene>
    <name evidence="2" type="ORF">BUALT_Bualt05G0032600</name>
</gene>
<comment type="caution">
    <text evidence="2">The sequence shown here is derived from an EMBL/GenBank/DDBJ whole genome shotgun (WGS) entry which is preliminary data.</text>
</comment>
<feature type="compositionally biased region" description="Polar residues" evidence="1">
    <location>
        <begin position="128"/>
        <end position="141"/>
    </location>
</feature>
<reference evidence="2" key="1">
    <citation type="submission" date="2019-10" db="EMBL/GenBank/DDBJ databases">
        <authorList>
            <person name="Zhang R."/>
            <person name="Pan Y."/>
            <person name="Wang J."/>
            <person name="Ma R."/>
            <person name="Yu S."/>
        </authorList>
    </citation>
    <scope>NUCLEOTIDE SEQUENCE</scope>
    <source>
        <strain evidence="2">LA-IB0</strain>
        <tissue evidence="2">Leaf</tissue>
    </source>
</reference>
<dbReference type="EMBL" id="WHWC01000005">
    <property type="protein sequence ID" value="KAG8382016.1"/>
    <property type="molecule type" value="Genomic_DNA"/>
</dbReference>
<feature type="compositionally biased region" description="Polar residues" evidence="1">
    <location>
        <begin position="99"/>
        <end position="109"/>
    </location>
</feature>
<proteinExistence type="predicted"/>
<evidence type="ECO:0000313" key="2">
    <source>
        <dbReference type="EMBL" id="KAG8382016.1"/>
    </source>
</evidence>
<dbReference type="PANTHER" id="PTHR35692:SF1">
    <property type="entry name" value="F26F24.11"/>
    <property type="match status" value="1"/>
</dbReference>
<evidence type="ECO:0000256" key="1">
    <source>
        <dbReference type="SAM" id="MobiDB-lite"/>
    </source>
</evidence>
<accession>A0AAV6XG23</accession>
<feature type="compositionally biased region" description="Low complexity" evidence="1">
    <location>
        <begin position="162"/>
        <end position="173"/>
    </location>
</feature>
<feature type="compositionally biased region" description="Basic and acidic residues" evidence="1">
    <location>
        <begin position="82"/>
        <end position="93"/>
    </location>
</feature>
<sequence length="272" mass="30259">MADFFSDSDDDKAVEELLSQAMDSTVLEQVAKINCASFNDSDLPSHLETRFQKLKSFPSNPNSLPSSKSFNKIDSVNEAKNCEEKKGLKKSPDSKICLSPSNSSETCNFSPLKKNPKLKKGFQKSPDSKNCLSPSNSSESCDFSPLKKNPQKKLGGKNEMKSPSSSRSISPPVKSGCFLCSPKRVSRRKSSKEMRGLELGFDWGKNDGFLSDLSNFSMNSSQKKMIKKAMEEEEKICREADKIVKWAKHASARMEVEGIDDELSDDENAKFH</sequence>
<protein>
    <submittedName>
        <fullName evidence="2">Uncharacterized protein</fullName>
    </submittedName>
</protein>
<keyword evidence="3" id="KW-1185">Reference proteome</keyword>
<organism evidence="2 3">
    <name type="scientific">Buddleja alternifolia</name>
    <dbReference type="NCBI Taxonomy" id="168488"/>
    <lineage>
        <taxon>Eukaryota</taxon>
        <taxon>Viridiplantae</taxon>
        <taxon>Streptophyta</taxon>
        <taxon>Embryophyta</taxon>
        <taxon>Tracheophyta</taxon>
        <taxon>Spermatophyta</taxon>
        <taxon>Magnoliopsida</taxon>
        <taxon>eudicotyledons</taxon>
        <taxon>Gunneridae</taxon>
        <taxon>Pentapetalae</taxon>
        <taxon>asterids</taxon>
        <taxon>lamiids</taxon>
        <taxon>Lamiales</taxon>
        <taxon>Scrophulariaceae</taxon>
        <taxon>Buddlejeae</taxon>
        <taxon>Buddleja</taxon>
    </lineage>
</organism>
<dbReference type="Proteomes" id="UP000826271">
    <property type="component" value="Unassembled WGS sequence"/>
</dbReference>
<feature type="region of interest" description="Disordered" evidence="1">
    <location>
        <begin position="82"/>
        <end position="173"/>
    </location>
</feature>
<dbReference type="PANTHER" id="PTHR35692">
    <property type="entry name" value="F26F24.11"/>
    <property type="match status" value="1"/>
</dbReference>
<evidence type="ECO:0000313" key="3">
    <source>
        <dbReference type="Proteomes" id="UP000826271"/>
    </source>
</evidence>